<feature type="compositionally biased region" description="Polar residues" evidence="1">
    <location>
        <begin position="80"/>
        <end position="92"/>
    </location>
</feature>
<dbReference type="SUPFAM" id="SSF54160">
    <property type="entry name" value="Chromo domain-like"/>
    <property type="match status" value="1"/>
</dbReference>
<dbReference type="Proteomes" id="UP000054279">
    <property type="component" value="Unassembled WGS sequence"/>
</dbReference>
<evidence type="ECO:0000256" key="1">
    <source>
        <dbReference type="SAM" id="MobiDB-lite"/>
    </source>
</evidence>
<dbReference type="Pfam" id="PF00385">
    <property type="entry name" value="Chromo"/>
    <property type="match status" value="1"/>
</dbReference>
<evidence type="ECO:0000313" key="4">
    <source>
        <dbReference type="Proteomes" id="UP000054279"/>
    </source>
</evidence>
<accession>A0A0C9U628</accession>
<organism evidence="3 4">
    <name type="scientific">Sphaerobolus stellatus (strain SS14)</name>
    <dbReference type="NCBI Taxonomy" id="990650"/>
    <lineage>
        <taxon>Eukaryota</taxon>
        <taxon>Fungi</taxon>
        <taxon>Dikarya</taxon>
        <taxon>Basidiomycota</taxon>
        <taxon>Agaricomycotina</taxon>
        <taxon>Agaricomycetes</taxon>
        <taxon>Phallomycetidae</taxon>
        <taxon>Geastrales</taxon>
        <taxon>Sphaerobolaceae</taxon>
        <taxon>Sphaerobolus</taxon>
    </lineage>
</organism>
<dbReference type="GO" id="GO:0006338">
    <property type="term" value="P:chromatin remodeling"/>
    <property type="evidence" value="ECO:0007669"/>
    <property type="project" value="UniProtKB-ARBA"/>
</dbReference>
<dbReference type="Gene3D" id="2.40.50.40">
    <property type="match status" value="1"/>
</dbReference>
<reference evidence="3 4" key="1">
    <citation type="submission" date="2014-06" db="EMBL/GenBank/DDBJ databases">
        <title>Evolutionary Origins and Diversification of the Mycorrhizal Mutualists.</title>
        <authorList>
            <consortium name="DOE Joint Genome Institute"/>
            <consortium name="Mycorrhizal Genomics Consortium"/>
            <person name="Kohler A."/>
            <person name="Kuo A."/>
            <person name="Nagy L.G."/>
            <person name="Floudas D."/>
            <person name="Copeland A."/>
            <person name="Barry K.W."/>
            <person name="Cichocki N."/>
            <person name="Veneault-Fourrey C."/>
            <person name="LaButti K."/>
            <person name="Lindquist E.A."/>
            <person name="Lipzen A."/>
            <person name="Lundell T."/>
            <person name="Morin E."/>
            <person name="Murat C."/>
            <person name="Riley R."/>
            <person name="Ohm R."/>
            <person name="Sun H."/>
            <person name="Tunlid A."/>
            <person name="Henrissat B."/>
            <person name="Grigoriev I.V."/>
            <person name="Hibbett D.S."/>
            <person name="Martin F."/>
        </authorList>
    </citation>
    <scope>NUCLEOTIDE SEQUENCE [LARGE SCALE GENOMIC DNA]</scope>
    <source>
        <strain evidence="3 4">SS14</strain>
    </source>
</reference>
<dbReference type="OrthoDB" id="3026548at2759"/>
<gene>
    <name evidence="3" type="ORF">M422DRAFT_274597</name>
</gene>
<dbReference type="InterPro" id="IPR023780">
    <property type="entry name" value="Chromo_domain"/>
</dbReference>
<dbReference type="PROSITE" id="PS50013">
    <property type="entry name" value="CHROMO_2"/>
    <property type="match status" value="1"/>
</dbReference>
<protein>
    <recommendedName>
        <fullName evidence="2">Chromo domain-containing protein</fullName>
    </recommendedName>
</protein>
<sequence length="99" mass="11403">MQAPNDPIPRQKIDPPPPPELVDGEEHYEVETVLDSQLFHNHLEYLVKWNGYGYEETICMAKWDMAAKDLVVDFHLRHPSTPQFLPGQTPQSYVEDAIS</sequence>
<dbReference type="EMBL" id="KN837475">
    <property type="protein sequence ID" value="KIJ24577.1"/>
    <property type="molecule type" value="Genomic_DNA"/>
</dbReference>
<feature type="region of interest" description="Disordered" evidence="1">
    <location>
        <begin position="80"/>
        <end position="99"/>
    </location>
</feature>
<proteinExistence type="predicted"/>
<dbReference type="AlphaFoldDB" id="A0A0C9U628"/>
<feature type="domain" description="Chromo" evidence="2">
    <location>
        <begin position="28"/>
        <end position="86"/>
    </location>
</feature>
<name>A0A0C9U628_SPHS4</name>
<feature type="region of interest" description="Disordered" evidence="1">
    <location>
        <begin position="1"/>
        <end position="22"/>
    </location>
</feature>
<dbReference type="HOGENOM" id="CLU_2321864_0_0_1"/>
<dbReference type="InterPro" id="IPR016197">
    <property type="entry name" value="Chromo-like_dom_sf"/>
</dbReference>
<dbReference type="InterPro" id="IPR000953">
    <property type="entry name" value="Chromo/chromo_shadow_dom"/>
</dbReference>
<evidence type="ECO:0000313" key="3">
    <source>
        <dbReference type="EMBL" id="KIJ24577.1"/>
    </source>
</evidence>
<keyword evidence="4" id="KW-1185">Reference proteome</keyword>
<evidence type="ECO:0000259" key="2">
    <source>
        <dbReference type="PROSITE" id="PS50013"/>
    </source>
</evidence>